<dbReference type="GO" id="GO:1902600">
    <property type="term" value="P:proton transmembrane transport"/>
    <property type="evidence" value="ECO:0007669"/>
    <property type="project" value="InterPro"/>
</dbReference>
<feature type="transmembrane region" description="Helical" evidence="8">
    <location>
        <begin position="140"/>
        <end position="158"/>
    </location>
</feature>
<evidence type="ECO:0000256" key="8">
    <source>
        <dbReference type="SAM" id="Phobius"/>
    </source>
</evidence>
<accession>A0A1H4E482</accession>
<feature type="transmembrane region" description="Helical" evidence="8">
    <location>
        <begin position="203"/>
        <end position="226"/>
    </location>
</feature>
<keyword evidence="2" id="KW-0813">Transport</keyword>
<reference evidence="11" key="1">
    <citation type="submission" date="2016-10" db="EMBL/GenBank/DDBJ databases">
        <authorList>
            <person name="Varghese N."/>
            <person name="Submissions S."/>
        </authorList>
    </citation>
    <scope>NUCLEOTIDE SEQUENCE [LARGE SCALE GENOMIC DNA]</scope>
    <source>
        <strain evidence="11">DSM 23920</strain>
    </source>
</reference>
<dbReference type="Pfam" id="PF00999">
    <property type="entry name" value="Na_H_Exchanger"/>
    <property type="match status" value="1"/>
</dbReference>
<dbReference type="PANTHER" id="PTHR43562:SF4">
    <property type="entry name" value="NA(+)_H(+) ANTIPORTER NHAS5"/>
    <property type="match status" value="1"/>
</dbReference>
<dbReference type="PANTHER" id="PTHR43562">
    <property type="entry name" value="NAPA-TYPE SODIUM/HYDROGEN ANTIPORTER"/>
    <property type="match status" value="1"/>
</dbReference>
<feature type="transmembrane region" description="Helical" evidence="8">
    <location>
        <begin position="382"/>
        <end position="401"/>
    </location>
</feature>
<keyword evidence="6" id="KW-0406">Ion transport</keyword>
<keyword evidence="4 8" id="KW-0812">Transmembrane</keyword>
<feature type="transmembrane region" description="Helical" evidence="8">
    <location>
        <begin position="82"/>
        <end position="99"/>
    </location>
</feature>
<feature type="transmembrane region" description="Helical" evidence="8">
    <location>
        <begin position="32"/>
        <end position="49"/>
    </location>
</feature>
<evidence type="ECO:0000256" key="4">
    <source>
        <dbReference type="ARBA" id="ARBA00022692"/>
    </source>
</evidence>
<evidence type="ECO:0000256" key="6">
    <source>
        <dbReference type="ARBA" id="ARBA00023065"/>
    </source>
</evidence>
<evidence type="ECO:0000313" key="11">
    <source>
        <dbReference type="Proteomes" id="UP000199656"/>
    </source>
</evidence>
<dbReference type="AlphaFoldDB" id="A0A1H4E482"/>
<dbReference type="Proteomes" id="UP000199656">
    <property type="component" value="Unassembled WGS sequence"/>
</dbReference>
<feature type="transmembrane region" description="Helical" evidence="8">
    <location>
        <begin position="56"/>
        <end position="76"/>
    </location>
</feature>
<feature type="transmembrane region" description="Helical" evidence="8">
    <location>
        <begin position="319"/>
        <end position="340"/>
    </location>
</feature>
<keyword evidence="7 8" id="KW-0472">Membrane</keyword>
<dbReference type="InterPro" id="IPR038770">
    <property type="entry name" value="Na+/solute_symporter_sf"/>
</dbReference>
<proteinExistence type="predicted"/>
<dbReference type="GO" id="GO:0016020">
    <property type="term" value="C:membrane"/>
    <property type="evidence" value="ECO:0007669"/>
    <property type="project" value="UniProtKB-SubCell"/>
</dbReference>
<dbReference type="GO" id="GO:0015297">
    <property type="term" value="F:antiporter activity"/>
    <property type="evidence" value="ECO:0007669"/>
    <property type="project" value="UniProtKB-KW"/>
</dbReference>
<feature type="transmembrane region" description="Helical" evidence="8">
    <location>
        <begin position="352"/>
        <end position="376"/>
    </location>
</feature>
<keyword evidence="11" id="KW-1185">Reference proteome</keyword>
<keyword evidence="5 8" id="KW-1133">Transmembrane helix</keyword>
<evidence type="ECO:0000256" key="7">
    <source>
        <dbReference type="ARBA" id="ARBA00023136"/>
    </source>
</evidence>
<evidence type="ECO:0000256" key="3">
    <source>
        <dbReference type="ARBA" id="ARBA00022449"/>
    </source>
</evidence>
<feature type="transmembrane region" description="Helical" evidence="8">
    <location>
        <begin position="260"/>
        <end position="277"/>
    </location>
</feature>
<sequence length="727" mass="80757">MTLTGRYTDKNRIYMKGLVLLMNITLPLKDPIPIFSLVLFIILLAPIILRKFRIPSIIGLIIAGMLIGDNGFKIIEKGSIDLFSKAGLLYIMFLAGLELDMTEFRKNRYRSMVFGGFTFLIPLLMGFVVCRYVLQFNFMATLLVSSMFATHTLVAYPLASRLGITKNEAVTVAVGGTIITDTLVLLILAIITGAQAGNLNTYFWVKLGISLTIFALIILWLMPMLGRWFFKKIKDDKTSHFIFVLALVFASAFLAELAGVEGIIGAFLAGLALNQLIPHTSPLMNRIEFVGNALFIPFFLISVGMLVDLRVLLKGPEALMIAGTLTVMALSSKWLAAFFTQLSFKYTPTQRNVIFGLSSAHAAATIAVILIGYNMGIVDENVLNGTVVLILITCLTGSFVTENAGRRLAIQEIENKPAPQEQPERILVPVSNPDKLEALLDFAVMIKDSNAPTPIYPLAVVQDDAEAKEKIHLTNKMMEKAVIHAAATESEVQVVTRIDLNVSDGITRATKELLITDLILGWTDKTSTTDRWLGNIFGTTLDNVLQRVWETVYVCNFHTPLNTTKKMVLVLPPNTAYELGFMHYLQKLFMLSKQAGARLVIYCDAKTQSIVQAYAEQTKNNADFSFRQLDGLDDFLILSKEVSADDLIVVVTARKSTLSYNAYMDSIPAKLERHFKDNNVILLYPEQREFDALEAGLQPEDLTLAPIQEQIANLNKLGKAVKRIFKK</sequence>
<evidence type="ECO:0000256" key="2">
    <source>
        <dbReference type="ARBA" id="ARBA00022448"/>
    </source>
</evidence>
<comment type="subcellular location">
    <subcellularLocation>
        <location evidence="1">Membrane</location>
        <topology evidence="1">Multi-pass membrane protein</topology>
    </subcellularLocation>
</comment>
<feature type="domain" description="Cation/H+ exchanger transmembrane" evidence="9">
    <location>
        <begin position="40"/>
        <end position="397"/>
    </location>
</feature>
<feature type="transmembrane region" description="Helical" evidence="8">
    <location>
        <begin position="111"/>
        <end position="134"/>
    </location>
</feature>
<evidence type="ECO:0000256" key="1">
    <source>
        <dbReference type="ARBA" id="ARBA00004141"/>
    </source>
</evidence>
<evidence type="ECO:0000313" key="10">
    <source>
        <dbReference type="EMBL" id="SEA79813.1"/>
    </source>
</evidence>
<organism evidence="10 11">
    <name type="scientific">Chitinophaga terrae</name>
    <name type="common">ex Kim and Jung 2007</name>
    <dbReference type="NCBI Taxonomy" id="408074"/>
    <lineage>
        <taxon>Bacteria</taxon>
        <taxon>Pseudomonadati</taxon>
        <taxon>Bacteroidota</taxon>
        <taxon>Chitinophagia</taxon>
        <taxon>Chitinophagales</taxon>
        <taxon>Chitinophagaceae</taxon>
        <taxon>Chitinophaga</taxon>
    </lineage>
</organism>
<dbReference type="STRING" id="408074.SAMN05660909_03496"/>
<dbReference type="SUPFAM" id="SSF52402">
    <property type="entry name" value="Adenine nucleotide alpha hydrolases-like"/>
    <property type="match status" value="1"/>
</dbReference>
<evidence type="ECO:0000256" key="5">
    <source>
        <dbReference type="ARBA" id="ARBA00022989"/>
    </source>
</evidence>
<evidence type="ECO:0000259" key="9">
    <source>
        <dbReference type="Pfam" id="PF00999"/>
    </source>
</evidence>
<feature type="transmembrane region" description="Helical" evidence="8">
    <location>
        <begin position="289"/>
        <end position="307"/>
    </location>
</feature>
<dbReference type="EMBL" id="FNRL01000016">
    <property type="protein sequence ID" value="SEA79813.1"/>
    <property type="molecule type" value="Genomic_DNA"/>
</dbReference>
<dbReference type="Gene3D" id="1.20.1530.20">
    <property type="match status" value="1"/>
</dbReference>
<protein>
    <submittedName>
        <fullName evidence="10">Kef-type K+ transport system, membrane component KefB</fullName>
    </submittedName>
</protein>
<feature type="transmembrane region" description="Helical" evidence="8">
    <location>
        <begin position="170"/>
        <end position="191"/>
    </location>
</feature>
<name>A0A1H4E482_9BACT</name>
<keyword evidence="3" id="KW-0050">Antiport</keyword>
<gene>
    <name evidence="10" type="ORF">SAMN05660909_03496</name>
</gene>
<dbReference type="InterPro" id="IPR006153">
    <property type="entry name" value="Cation/H_exchanger_TM"/>
</dbReference>